<feature type="domain" description="Carbohydrate kinase FGGY N-terminal" evidence="11">
    <location>
        <begin position="3"/>
        <end position="242"/>
    </location>
</feature>
<comment type="function">
    <text evidence="8">Catalyzes the phosphorylation of D-xylulose to D-xylulose 5-phosphate.</text>
</comment>
<dbReference type="NCBIfam" id="TIGR01312">
    <property type="entry name" value="XylB"/>
    <property type="match status" value="1"/>
</dbReference>
<sequence>MSFLGIDIGTSGLRALLVSDSGEALGTAEQGYTTSHPHSGWSEQDPAVWIAALEGAVAQLRDRHAAFAQLRGIGVAGHMHGAVLLDADDKVLRPCILWNDSRSHAEARALDARPEFRAISGNIVFPGFTAPKLEWLRKHEPDIFARTAKVLLPAAFLNLYLTGDHVADMSDSAGTSWLDVAGRDWSDVLLKNSHMRVDQMPRLVEGSAEAGVLRRCISQKWGLAGRVSVAGGAGDNAAAACGLGTLQEGQGFVSLGTSGVVLLARDRFCPAPQNALHTFCHAVPDRWYQMGVMLSAADSLTWLSSITGVSPKALTTALGPKIKAPGPVAFFPYLSGERTPHNDAAIRAGFIGIGKDSSRENLTQAVLEGVCFGLRDSFEAIAATGARYDKLYAIGGGSASSYWLSLLATVLKTPLHVPEGREFGAALGAARLGMTAALGIPVMDVMRPAPTAQVIKPVEGLIDAFDAAYTAFRAGYPILKSHPRAGLQ</sequence>
<name>A0A4P8ELQ5_9RHOB</name>
<keyword evidence="3 8" id="KW-0808">Transferase</keyword>
<dbReference type="GO" id="GO:0042732">
    <property type="term" value="P:D-xylose metabolic process"/>
    <property type="evidence" value="ECO:0007669"/>
    <property type="project" value="UniProtKB-KW"/>
</dbReference>
<dbReference type="PANTHER" id="PTHR43095:SF6">
    <property type="entry name" value="XYLULOSE KINASE"/>
    <property type="match status" value="1"/>
</dbReference>
<feature type="site" description="Important for activity" evidence="8">
    <location>
        <position position="7"/>
    </location>
</feature>
<evidence type="ECO:0000256" key="1">
    <source>
        <dbReference type="ARBA" id="ARBA00009156"/>
    </source>
</evidence>
<evidence type="ECO:0000256" key="6">
    <source>
        <dbReference type="ARBA" id="ARBA00022840"/>
    </source>
</evidence>
<dbReference type="RefSeq" id="WP_137195825.1">
    <property type="nucleotide sequence ID" value="NZ_CP039965.1"/>
</dbReference>
<feature type="binding site" evidence="8">
    <location>
        <begin position="79"/>
        <end position="80"/>
    </location>
    <ligand>
        <name>substrate</name>
    </ligand>
</feature>
<dbReference type="InterPro" id="IPR006000">
    <property type="entry name" value="Xylulokinase"/>
</dbReference>
<keyword evidence="13" id="KW-0614">Plasmid</keyword>
<evidence type="ECO:0000259" key="12">
    <source>
        <dbReference type="Pfam" id="PF02782"/>
    </source>
</evidence>
<dbReference type="GO" id="GO:0005524">
    <property type="term" value="F:ATP binding"/>
    <property type="evidence" value="ECO:0007669"/>
    <property type="project" value="UniProtKB-UniRule"/>
</dbReference>
<dbReference type="InterPro" id="IPR018484">
    <property type="entry name" value="FGGY_N"/>
</dbReference>
<proteinExistence type="inferred from homology"/>
<dbReference type="OrthoDB" id="9805576at2"/>
<feature type="active site" description="Proton acceptor" evidence="8">
    <location>
        <position position="235"/>
    </location>
</feature>
<dbReference type="AlphaFoldDB" id="A0A4P8ELQ5"/>
<feature type="domain" description="Carbohydrate kinase FGGY C-terminal" evidence="12">
    <location>
        <begin position="252"/>
        <end position="437"/>
    </location>
</feature>
<protein>
    <recommendedName>
        <fullName evidence="8 10">Xylulose kinase</fullName>
        <shortName evidence="8 10">Xylulokinase</shortName>
        <ecNumber evidence="8 10">2.7.1.17</ecNumber>
    </recommendedName>
</protein>
<dbReference type="EC" id="2.7.1.17" evidence="8 10"/>
<dbReference type="EMBL" id="CP039965">
    <property type="protein sequence ID" value="QCO58016.1"/>
    <property type="molecule type" value="Genomic_DNA"/>
</dbReference>
<dbReference type="Pfam" id="PF02782">
    <property type="entry name" value="FGGY_C"/>
    <property type="match status" value="1"/>
</dbReference>
<dbReference type="CDD" id="cd07808">
    <property type="entry name" value="ASKHA_NBD_FGGY_EcXK-like"/>
    <property type="match status" value="1"/>
</dbReference>
<dbReference type="HAMAP" id="MF_02220">
    <property type="entry name" value="XylB"/>
    <property type="match status" value="1"/>
</dbReference>
<evidence type="ECO:0000256" key="2">
    <source>
        <dbReference type="ARBA" id="ARBA00022629"/>
    </source>
</evidence>
<organism evidence="13 14">
    <name type="scientific">Pseudorhodobacter turbinis</name>
    <dbReference type="NCBI Taxonomy" id="2500533"/>
    <lineage>
        <taxon>Bacteria</taxon>
        <taxon>Pseudomonadati</taxon>
        <taxon>Pseudomonadota</taxon>
        <taxon>Alphaproteobacteria</taxon>
        <taxon>Rhodobacterales</taxon>
        <taxon>Paracoccaceae</taxon>
        <taxon>Pseudorhodobacter</taxon>
    </lineage>
</organism>
<dbReference type="InterPro" id="IPR018485">
    <property type="entry name" value="FGGY_C"/>
</dbReference>
<gene>
    <name evidence="8 10 13" type="primary">xylB</name>
    <name evidence="13" type="ORF">EOK75_15700</name>
</gene>
<comment type="similarity">
    <text evidence="1 8 9">Belongs to the FGGY kinase family.</text>
</comment>
<dbReference type="GO" id="GO:0005998">
    <property type="term" value="P:xylulose catabolic process"/>
    <property type="evidence" value="ECO:0007669"/>
    <property type="project" value="UniProtKB-UniRule"/>
</dbReference>
<evidence type="ECO:0000313" key="14">
    <source>
        <dbReference type="Proteomes" id="UP000298631"/>
    </source>
</evidence>
<evidence type="ECO:0000256" key="8">
    <source>
        <dbReference type="HAMAP-Rule" id="MF_02220"/>
    </source>
</evidence>
<comment type="catalytic activity">
    <reaction evidence="8 10">
        <text>D-xylulose + ATP = D-xylulose 5-phosphate + ADP + H(+)</text>
        <dbReference type="Rhea" id="RHEA:10964"/>
        <dbReference type="ChEBI" id="CHEBI:15378"/>
        <dbReference type="ChEBI" id="CHEBI:17140"/>
        <dbReference type="ChEBI" id="CHEBI:30616"/>
        <dbReference type="ChEBI" id="CHEBI:57737"/>
        <dbReference type="ChEBI" id="CHEBI:456216"/>
        <dbReference type="EC" id="2.7.1.17"/>
    </reaction>
</comment>
<dbReference type="PIRSF" id="PIRSF000538">
    <property type="entry name" value="GlpK"/>
    <property type="match status" value="1"/>
</dbReference>
<dbReference type="InterPro" id="IPR000577">
    <property type="entry name" value="Carb_kinase_FGGY"/>
</dbReference>
<dbReference type="PROSITE" id="PS00445">
    <property type="entry name" value="FGGY_KINASES_2"/>
    <property type="match status" value="1"/>
</dbReference>
<evidence type="ECO:0000256" key="7">
    <source>
        <dbReference type="ARBA" id="ARBA00023277"/>
    </source>
</evidence>
<keyword evidence="2 8" id="KW-0859">Xylose metabolism</keyword>
<reference evidence="13 14" key="1">
    <citation type="submission" date="2019-05" db="EMBL/GenBank/DDBJ databases">
        <title>Pseudorhodobacter turbinis sp. nov., isolated from the gut of the Korean turban shell.</title>
        <authorList>
            <person name="Jeong Y.-S."/>
            <person name="Kang W.-R."/>
            <person name="Bae J.-W."/>
        </authorList>
    </citation>
    <scope>NUCLEOTIDE SEQUENCE [LARGE SCALE GENOMIC DNA]</scope>
    <source>
        <strain evidence="13 14">S12M18</strain>
        <plasmid evidence="13 14">unnamed1</plasmid>
    </source>
</reference>
<evidence type="ECO:0000256" key="3">
    <source>
        <dbReference type="ARBA" id="ARBA00022679"/>
    </source>
</evidence>
<evidence type="ECO:0000259" key="11">
    <source>
        <dbReference type="Pfam" id="PF00370"/>
    </source>
</evidence>
<evidence type="ECO:0000256" key="10">
    <source>
        <dbReference type="RuleBase" id="RU364073"/>
    </source>
</evidence>
<dbReference type="Pfam" id="PF00370">
    <property type="entry name" value="FGGY_N"/>
    <property type="match status" value="1"/>
</dbReference>
<dbReference type="PANTHER" id="PTHR43095">
    <property type="entry name" value="SUGAR KINASE"/>
    <property type="match status" value="1"/>
</dbReference>
<keyword evidence="5 8" id="KW-0418">Kinase</keyword>
<dbReference type="InterPro" id="IPR043129">
    <property type="entry name" value="ATPase_NBD"/>
</dbReference>
<dbReference type="PROSITE" id="PS00933">
    <property type="entry name" value="FGGY_KINASES_1"/>
    <property type="match status" value="1"/>
</dbReference>
<geneLocation type="plasmid" evidence="13 14">
    <name>unnamed1</name>
</geneLocation>
<dbReference type="KEGG" id="pseb:EOK75_15700"/>
<keyword evidence="14" id="KW-1185">Reference proteome</keyword>
<evidence type="ECO:0000256" key="9">
    <source>
        <dbReference type="RuleBase" id="RU003733"/>
    </source>
</evidence>
<keyword evidence="7 8" id="KW-0119">Carbohydrate metabolism</keyword>
<evidence type="ECO:0000313" key="13">
    <source>
        <dbReference type="EMBL" id="QCO58016.1"/>
    </source>
</evidence>
<evidence type="ECO:0000256" key="4">
    <source>
        <dbReference type="ARBA" id="ARBA00022741"/>
    </source>
</evidence>
<accession>A0A4P8ELQ5</accession>
<dbReference type="GO" id="GO:0004856">
    <property type="term" value="F:D-xylulokinase activity"/>
    <property type="evidence" value="ECO:0007669"/>
    <property type="project" value="UniProtKB-UniRule"/>
</dbReference>
<dbReference type="Gene3D" id="3.30.420.40">
    <property type="match status" value="2"/>
</dbReference>
<dbReference type="SUPFAM" id="SSF53067">
    <property type="entry name" value="Actin-like ATPase domain"/>
    <property type="match status" value="2"/>
</dbReference>
<dbReference type="Proteomes" id="UP000298631">
    <property type="component" value="Plasmid unnamed1"/>
</dbReference>
<evidence type="ECO:0000256" key="5">
    <source>
        <dbReference type="ARBA" id="ARBA00022777"/>
    </source>
</evidence>
<dbReference type="InterPro" id="IPR018483">
    <property type="entry name" value="Carb_kinase_FGGY_CS"/>
</dbReference>
<dbReference type="InterPro" id="IPR050406">
    <property type="entry name" value="FGGY_Carb_Kinase"/>
</dbReference>
<keyword evidence="4 8" id="KW-0547">Nucleotide-binding</keyword>
<keyword evidence="6 8" id="KW-0067">ATP-binding</keyword>